<gene>
    <name evidence="1" type="ORF">RPERSI_LOCUS8818</name>
</gene>
<organism evidence="1 2">
    <name type="scientific">Racocetra persica</name>
    <dbReference type="NCBI Taxonomy" id="160502"/>
    <lineage>
        <taxon>Eukaryota</taxon>
        <taxon>Fungi</taxon>
        <taxon>Fungi incertae sedis</taxon>
        <taxon>Mucoromycota</taxon>
        <taxon>Glomeromycotina</taxon>
        <taxon>Glomeromycetes</taxon>
        <taxon>Diversisporales</taxon>
        <taxon>Gigasporaceae</taxon>
        <taxon>Racocetra</taxon>
    </lineage>
</organism>
<evidence type="ECO:0000313" key="2">
    <source>
        <dbReference type="Proteomes" id="UP000789920"/>
    </source>
</evidence>
<dbReference type="EMBL" id="CAJVQC010016197">
    <property type="protein sequence ID" value="CAG8674233.1"/>
    <property type="molecule type" value="Genomic_DNA"/>
</dbReference>
<accession>A0ACA9NTI7</accession>
<dbReference type="Proteomes" id="UP000789920">
    <property type="component" value="Unassembled WGS sequence"/>
</dbReference>
<name>A0ACA9NTI7_9GLOM</name>
<keyword evidence="2" id="KW-1185">Reference proteome</keyword>
<proteinExistence type="predicted"/>
<reference evidence="1" key="1">
    <citation type="submission" date="2021-06" db="EMBL/GenBank/DDBJ databases">
        <authorList>
            <person name="Kallberg Y."/>
            <person name="Tangrot J."/>
            <person name="Rosling A."/>
        </authorList>
    </citation>
    <scope>NUCLEOTIDE SEQUENCE</scope>
    <source>
        <strain evidence="1">MA461A</strain>
    </source>
</reference>
<feature type="non-terminal residue" evidence="1">
    <location>
        <position position="236"/>
    </location>
</feature>
<evidence type="ECO:0000313" key="1">
    <source>
        <dbReference type="EMBL" id="CAG8674233.1"/>
    </source>
</evidence>
<protein>
    <submittedName>
        <fullName evidence="1">17228_t:CDS:1</fullName>
    </submittedName>
</protein>
<comment type="caution">
    <text evidence="1">The sequence shown here is derived from an EMBL/GenBank/DDBJ whole genome shotgun (WGS) entry which is preliminary data.</text>
</comment>
<sequence length="236" mass="27280">MYDTPIMTDAEALICNFKTDTQQEADGVFLGDKDPLRNSSTYKCYAPKYGPLTYTEKQQAHLVAQAYYNKFPESVANVQITPPGVIKYYMEKRLPYSSSVPFTNYYKKRLQLYQAGWDEVFCHNVYKKFKTGGYKMFFHGFLKAQVVPKLNPSNNIVTNAHEFLLDDSKPIRSVEMVQMPLNQNMQILFEKGGLYFEADAHEFDSRTDKFTGNVQLLQRNQRVILKVPSDIINDCK</sequence>